<proteinExistence type="predicted"/>
<evidence type="ECO:0000313" key="3">
    <source>
        <dbReference type="Proteomes" id="UP001458880"/>
    </source>
</evidence>
<reference evidence="2 3" key="1">
    <citation type="journal article" date="2024" name="BMC Genomics">
        <title>De novo assembly and annotation of Popillia japonica's genome with initial clues to its potential as an invasive pest.</title>
        <authorList>
            <person name="Cucini C."/>
            <person name="Boschi S."/>
            <person name="Funari R."/>
            <person name="Cardaioli E."/>
            <person name="Iannotti N."/>
            <person name="Marturano G."/>
            <person name="Paoli F."/>
            <person name="Bruttini M."/>
            <person name="Carapelli A."/>
            <person name="Frati F."/>
            <person name="Nardi F."/>
        </authorList>
    </citation>
    <scope>NUCLEOTIDE SEQUENCE [LARGE SCALE GENOMIC DNA]</scope>
    <source>
        <strain evidence="2">DMR45628</strain>
    </source>
</reference>
<name>A0AAW1JZF3_POPJA</name>
<organism evidence="2 3">
    <name type="scientific">Popillia japonica</name>
    <name type="common">Japanese beetle</name>
    <dbReference type="NCBI Taxonomy" id="7064"/>
    <lineage>
        <taxon>Eukaryota</taxon>
        <taxon>Metazoa</taxon>
        <taxon>Ecdysozoa</taxon>
        <taxon>Arthropoda</taxon>
        <taxon>Hexapoda</taxon>
        <taxon>Insecta</taxon>
        <taxon>Pterygota</taxon>
        <taxon>Neoptera</taxon>
        <taxon>Endopterygota</taxon>
        <taxon>Coleoptera</taxon>
        <taxon>Polyphaga</taxon>
        <taxon>Scarabaeiformia</taxon>
        <taxon>Scarabaeidae</taxon>
        <taxon>Rutelinae</taxon>
        <taxon>Popillia</taxon>
    </lineage>
</organism>
<accession>A0AAW1JZF3</accession>
<evidence type="ECO:0000313" key="2">
    <source>
        <dbReference type="EMBL" id="KAK9710902.1"/>
    </source>
</evidence>
<dbReference type="EMBL" id="JASPKY010000287">
    <property type="protein sequence ID" value="KAK9710902.1"/>
    <property type="molecule type" value="Genomic_DNA"/>
</dbReference>
<dbReference type="Proteomes" id="UP001458880">
    <property type="component" value="Unassembled WGS sequence"/>
</dbReference>
<gene>
    <name evidence="2" type="ORF">QE152_g25769</name>
</gene>
<sequence>MCLAWLSYFTKQHLRTCKLVASGNRLANLIAMCLAWLSYFTKQHLRTCKLVASGPPGTLDEVPCHSNPVTSGVSPRFNTANNEDDVKSPACQLKRPPNVSPRFNTANNEDDVKSPACQLKRQIGGQFLHSRI</sequence>
<keyword evidence="3" id="KW-1185">Reference proteome</keyword>
<comment type="caution">
    <text evidence="2">The sequence shown here is derived from an EMBL/GenBank/DDBJ whole genome shotgun (WGS) entry which is preliminary data.</text>
</comment>
<protein>
    <submittedName>
        <fullName evidence="2">Uncharacterized protein</fullName>
    </submittedName>
</protein>
<dbReference type="AlphaFoldDB" id="A0AAW1JZF3"/>
<evidence type="ECO:0000256" key="1">
    <source>
        <dbReference type="SAM" id="MobiDB-lite"/>
    </source>
</evidence>
<feature type="region of interest" description="Disordered" evidence="1">
    <location>
        <begin position="73"/>
        <end position="111"/>
    </location>
</feature>